<keyword evidence="4 11" id="KW-0812">Transmembrane</keyword>
<feature type="transmembrane region" description="Helical" evidence="11">
    <location>
        <begin position="438"/>
        <end position="456"/>
    </location>
</feature>
<keyword evidence="14" id="KW-1185">Reference proteome</keyword>
<dbReference type="RefSeq" id="WP_114337399.1">
    <property type="nucleotide sequence ID" value="NZ_QPID01000003.1"/>
</dbReference>
<accession>A0A368NMC6</accession>
<feature type="transmembrane region" description="Helical" evidence="11">
    <location>
        <begin position="358"/>
        <end position="377"/>
    </location>
</feature>
<evidence type="ECO:0000256" key="2">
    <source>
        <dbReference type="ARBA" id="ARBA00022448"/>
    </source>
</evidence>
<dbReference type="EMBL" id="QPID01000003">
    <property type="protein sequence ID" value="RCU50804.1"/>
    <property type="molecule type" value="Genomic_DNA"/>
</dbReference>
<evidence type="ECO:0000256" key="1">
    <source>
        <dbReference type="ARBA" id="ARBA00004141"/>
    </source>
</evidence>
<dbReference type="PANTHER" id="PTHR43269">
    <property type="entry name" value="SODIUM/PROTON ANTIPORTER 1-RELATED"/>
    <property type="match status" value="1"/>
</dbReference>
<evidence type="ECO:0000313" key="13">
    <source>
        <dbReference type="EMBL" id="RCU50804.1"/>
    </source>
</evidence>
<evidence type="ECO:0000256" key="11">
    <source>
        <dbReference type="SAM" id="Phobius"/>
    </source>
</evidence>
<keyword evidence="8 11" id="KW-0472">Membrane</keyword>
<dbReference type="GO" id="GO:0006814">
    <property type="term" value="P:sodium ion transport"/>
    <property type="evidence" value="ECO:0007669"/>
    <property type="project" value="UniProtKB-KW"/>
</dbReference>
<dbReference type="AlphaFoldDB" id="A0A368NMC6"/>
<dbReference type="NCBIfam" id="NF038006">
    <property type="entry name" value="NhaD_1"/>
    <property type="match status" value="1"/>
</dbReference>
<evidence type="ECO:0000256" key="8">
    <source>
        <dbReference type="ARBA" id="ARBA00023136"/>
    </source>
</evidence>
<evidence type="ECO:0000259" key="12">
    <source>
        <dbReference type="Pfam" id="PF03600"/>
    </source>
</evidence>
<feature type="transmembrane region" description="Helical" evidence="11">
    <location>
        <begin position="67"/>
        <end position="83"/>
    </location>
</feature>
<feature type="transmembrane region" description="Helical" evidence="11">
    <location>
        <begin position="264"/>
        <end position="281"/>
    </location>
</feature>
<dbReference type="PANTHER" id="PTHR43269:SF2">
    <property type="entry name" value="SODIUM_PROTON ANTIPORTER 1-RELATED"/>
    <property type="match status" value="1"/>
</dbReference>
<dbReference type="GO" id="GO:0016020">
    <property type="term" value="C:membrane"/>
    <property type="evidence" value="ECO:0007669"/>
    <property type="project" value="UniProtKB-SubCell"/>
</dbReference>
<proteinExistence type="inferred from homology"/>
<protein>
    <submittedName>
        <fullName evidence="13">Sodium:proton antiporter</fullName>
    </submittedName>
</protein>
<gene>
    <name evidence="13" type="ORF">DU002_05610</name>
</gene>
<dbReference type="InterPro" id="IPR004680">
    <property type="entry name" value="Cit_transptr-like_dom"/>
</dbReference>
<feature type="domain" description="Citrate transporter-like" evidence="12">
    <location>
        <begin position="90"/>
        <end position="406"/>
    </location>
</feature>
<evidence type="ECO:0000256" key="10">
    <source>
        <dbReference type="ARBA" id="ARBA00025753"/>
    </source>
</evidence>
<sequence>MFRYWRWLGAVMVLLAGVVLASDFSAFVGADSMMSGPLALLMLLIFFTAYLLVFFEQQTGISKSKPMIFSAGLLWMLAAVIAYQHDVPHAEIRLAVTNNLDEFAELFLFLMVALIYIKQIEGRGLFELLKSGLVSRGYGYKGLFWLTGSIAFFMSALADNLTTALVIGSVVIAVGKDSPKFTSLGCINTVVACNAGGAFSPFGDITTLMVWQAGKIEFVGFLQIFLPSLVSFLLPAVILTLFLPCGAPAISREKVVLKRHGRMYCGLFLVTIVLAVIFEQVLGLPPYLGMMTGLSVLMLAIFLRSRRLPLSDPDREHNLFSELPEAEWDTLMFFFGVMYCLGALSFIGYLAWVSDALYLGYGAGTANVVAGLISAVIDNIPVMFAILQMNPEMNDFQWLLITLCAGIGGSVMSIGSAAGVALMGIGKGHYSFLGHLRWSWAILLGYAAAVATHYLVNG</sequence>
<organism evidence="13 14">
    <name type="scientific">Corallincola holothuriorum</name>
    <dbReference type="NCBI Taxonomy" id="2282215"/>
    <lineage>
        <taxon>Bacteria</taxon>
        <taxon>Pseudomonadati</taxon>
        <taxon>Pseudomonadota</taxon>
        <taxon>Gammaproteobacteria</taxon>
        <taxon>Alteromonadales</taxon>
        <taxon>Psychromonadaceae</taxon>
        <taxon>Corallincola</taxon>
    </lineage>
</organism>
<keyword evidence="5 11" id="KW-1133">Transmembrane helix</keyword>
<evidence type="ECO:0000256" key="9">
    <source>
        <dbReference type="ARBA" id="ARBA00023201"/>
    </source>
</evidence>
<evidence type="ECO:0000313" key="14">
    <source>
        <dbReference type="Proteomes" id="UP000252558"/>
    </source>
</evidence>
<keyword evidence="6" id="KW-0915">Sodium</keyword>
<dbReference type="GO" id="GO:0015297">
    <property type="term" value="F:antiporter activity"/>
    <property type="evidence" value="ECO:0007669"/>
    <property type="project" value="UniProtKB-KW"/>
</dbReference>
<evidence type="ECO:0000256" key="4">
    <source>
        <dbReference type="ARBA" id="ARBA00022692"/>
    </source>
</evidence>
<evidence type="ECO:0000256" key="5">
    <source>
        <dbReference type="ARBA" id="ARBA00022989"/>
    </source>
</evidence>
<feature type="transmembrane region" description="Helical" evidence="11">
    <location>
        <begin position="398"/>
        <end position="426"/>
    </location>
</feature>
<keyword evidence="9" id="KW-0739">Sodium transport</keyword>
<feature type="transmembrane region" description="Helical" evidence="11">
    <location>
        <begin position="218"/>
        <end position="243"/>
    </location>
</feature>
<dbReference type="OrthoDB" id="9772058at2"/>
<feature type="transmembrane region" description="Helical" evidence="11">
    <location>
        <begin position="142"/>
        <end position="175"/>
    </location>
</feature>
<name>A0A368NMC6_9GAMM</name>
<comment type="similarity">
    <text evidence="10">Belongs to the NhaD Na(+)/H(+) (TC 2.A.62) antiporter family.</text>
</comment>
<evidence type="ECO:0000256" key="3">
    <source>
        <dbReference type="ARBA" id="ARBA00022449"/>
    </source>
</evidence>
<dbReference type="Proteomes" id="UP000252558">
    <property type="component" value="Unassembled WGS sequence"/>
</dbReference>
<evidence type="ECO:0000256" key="6">
    <source>
        <dbReference type="ARBA" id="ARBA00023053"/>
    </source>
</evidence>
<reference evidence="13 14" key="1">
    <citation type="submission" date="2018-07" db="EMBL/GenBank/DDBJ databases">
        <title>Corallincola holothuriorum sp. nov., a new facultative anaerobe isolated from sea cucumber Apostichopus japonicus.</title>
        <authorList>
            <person name="Xia H."/>
        </authorList>
    </citation>
    <scope>NUCLEOTIDE SEQUENCE [LARGE SCALE GENOMIC DNA]</scope>
    <source>
        <strain evidence="13 14">C4</strain>
    </source>
</reference>
<keyword evidence="2" id="KW-0813">Transport</keyword>
<feature type="transmembrane region" description="Helical" evidence="11">
    <location>
        <begin position="37"/>
        <end position="55"/>
    </location>
</feature>
<keyword evidence="3" id="KW-0050">Antiport</keyword>
<dbReference type="Pfam" id="PF03600">
    <property type="entry name" value="CitMHS"/>
    <property type="match status" value="1"/>
</dbReference>
<evidence type="ECO:0000256" key="7">
    <source>
        <dbReference type="ARBA" id="ARBA00023065"/>
    </source>
</evidence>
<dbReference type="InterPro" id="IPR045016">
    <property type="entry name" value="NhaD-like"/>
</dbReference>
<comment type="caution">
    <text evidence="13">The sequence shown here is derived from an EMBL/GenBank/DDBJ whole genome shotgun (WGS) entry which is preliminary data.</text>
</comment>
<feature type="transmembrane region" description="Helical" evidence="11">
    <location>
        <begin position="331"/>
        <end position="352"/>
    </location>
</feature>
<keyword evidence="7" id="KW-0406">Ion transport</keyword>
<comment type="subcellular location">
    <subcellularLocation>
        <location evidence="1">Membrane</location>
        <topology evidence="1">Multi-pass membrane protein</topology>
    </subcellularLocation>
</comment>